<dbReference type="Proteomes" id="UP001415857">
    <property type="component" value="Unassembled WGS sequence"/>
</dbReference>
<accession>A0AAP0WVZ4</accession>
<feature type="region of interest" description="Disordered" evidence="2">
    <location>
        <begin position="163"/>
        <end position="207"/>
    </location>
</feature>
<evidence type="ECO:0000256" key="1">
    <source>
        <dbReference type="SAM" id="Coils"/>
    </source>
</evidence>
<gene>
    <name evidence="3" type="ORF">L1049_027988</name>
</gene>
<evidence type="ECO:0000313" key="4">
    <source>
        <dbReference type="Proteomes" id="UP001415857"/>
    </source>
</evidence>
<evidence type="ECO:0000313" key="3">
    <source>
        <dbReference type="EMBL" id="KAK9278423.1"/>
    </source>
</evidence>
<dbReference type="AlphaFoldDB" id="A0AAP0WVZ4"/>
<feature type="compositionally biased region" description="Acidic residues" evidence="2">
    <location>
        <begin position="168"/>
        <end position="182"/>
    </location>
</feature>
<sequence>MNSDLKVCNFGNIVLLMTKHPHRFSNLLKVMEGMHETCSISKDMSMRGLRRSQSEPAIIACASVIHYHELVSDNFSPPLTSSMEDKLNGCINEINNSKRVNTWVVIKNKLEEKGDKSFTTEQLEESIDESLEKQVNVGVLKILKIELIMFCLKTQELNMSREPIYTDSEYDEEDNGEKDQEDGSTNNEDGNDNVEEVGVDDQEDEVGQHEYDMTVETIERLTEAPFHLTSGEEEKYHEQVDNDYLVEQLTERVNQLEKERDVKSAQIEELKLQSSKLEAKLIDVTNEPNDTKEVYKELQ</sequence>
<evidence type="ECO:0000256" key="2">
    <source>
        <dbReference type="SAM" id="MobiDB-lite"/>
    </source>
</evidence>
<keyword evidence="1" id="KW-0175">Coiled coil</keyword>
<protein>
    <submittedName>
        <fullName evidence="3">Uncharacterized protein</fullName>
    </submittedName>
</protein>
<name>A0AAP0WVZ4_LIQFO</name>
<proteinExistence type="predicted"/>
<reference evidence="3 4" key="1">
    <citation type="journal article" date="2024" name="Plant J.">
        <title>Genome sequences and population genomics reveal climatic adaptation and genomic divergence between two closely related sweetgum species.</title>
        <authorList>
            <person name="Xu W.Q."/>
            <person name="Ren C.Q."/>
            <person name="Zhang X.Y."/>
            <person name="Comes H.P."/>
            <person name="Liu X.H."/>
            <person name="Li Y.G."/>
            <person name="Kettle C.J."/>
            <person name="Jalonen R."/>
            <person name="Gaisberger H."/>
            <person name="Ma Y.Z."/>
            <person name="Qiu Y.X."/>
        </authorList>
    </citation>
    <scope>NUCLEOTIDE SEQUENCE [LARGE SCALE GENOMIC DNA]</scope>
    <source>
        <strain evidence="3">Hangzhou</strain>
    </source>
</reference>
<organism evidence="3 4">
    <name type="scientific">Liquidambar formosana</name>
    <name type="common">Formosan gum</name>
    <dbReference type="NCBI Taxonomy" id="63359"/>
    <lineage>
        <taxon>Eukaryota</taxon>
        <taxon>Viridiplantae</taxon>
        <taxon>Streptophyta</taxon>
        <taxon>Embryophyta</taxon>
        <taxon>Tracheophyta</taxon>
        <taxon>Spermatophyta</taxon>
        <taxon>Magnoliopsida</taxon>
        <taxon>eudicotyledons</taxon>
        <taxon>Gunneridae</taxon>
        <taxon>Pentapetalae</taxon>
        <taxon>Saxifragales</taxon>
        <taxon>Altingiaceae</taxon>
        <taxon>Liquidambar</taxon>
    </lineage>
</organism>
<feature type="coiled-coil region" evidence="1">
    <location>
        <begin position="246"/>
        <end position="287"/>
    </location>
</feature>
<dbReference type="EMBL" id="JBBPBK010000009">
    <property type="protein sequence ID" value="KAK9278423.1"/>
    <property type="molecule type" value="Genomic_DNA"/>
</dbReference>
<keyword evidence="4" id="KW-1185">Reference proteome</keyword>
<comment type="caution">
    <text evidence="3">The sequence shown here is derived from an EMBL/GenBank/DDBJ whole genome shotgun (WGS) entry which is preliminary data.</text>
</comment>
<feature type="compositionally biased region" description="Acidic residues" evidence="2">
    <location>
        <begin position="189"/>
        <end position="205"/>
    </location>
</feature>